<proteinExistence type="predicted"/>
<feature type="non-terminal residue" evidence="2">
    <location>
        <position position="1"/>
    </location>
</feature>
<dbReference type="Pfam" id="PF06687">
    <property type="entry name" value="SUR7"/>
    <property type="match status" value="1"/>
</dbReference>
<dbReference type="OrthoDB" id="3881at2759"/>
<protein>
    <recommendedName>
        <fullName evidence="4">Pali-domain-containing protein</fullName>
    </recommendedName>
</protein>
<feature type="transmembrane region" description="Helical" evidence="1">
    <location>
        <begin position="109"/>
        <end position="133"/>
    </location>
</feature>
<dbReference type="GO" id="GO:0032153">
    <property type="term" value="C:cell division site"/>
    <property type="evidence" value="ECO:0007669"/>
    <property type="project" value="TreeGrafter"/>
</dbReference>
<dbReference type="GO" id="GO:0005886">
    <property type="term" value="C:plasma membrane"/>
    <property type="evidence" value="ECO:0007669"/>
    <property type="project" value="InterPro"/>
</dbReference>
<dbReference type="InterPro" id="IPR009571">
    <property type="entry name" value="SUR7/Rim9-like_fungi"/>
</dbReference>
<dbReference type="GO" id="GO:0035838">
    <property type="term" value="C:growing cell tip"/>
    <property type="evidence" value="ECO:0007669"/>
    <property type="project" value="TreeGrafter"/>
</dbReference>
<feature type="transmembrane region" description="Helical" evidence="1">
    <location>
        <begin position="12"/>
        <end position="35"/>
    </location>
</feature>
<dbReference type="EMBL" id="KN822014">
    <property type="protein sequence ID" value="KIM67046.1"/>
    <property type="molecule type" value="Genomic_DNA"/>
</dbReference>
<evidence type="ECO:0008006" key="4">
    <source>
        <dbReference type="Google" id="ProtNLM"/>
    </source>
</evidence>
<evidence type="ECO:0000256" key="1">
    <source>
        <dbReference type="SAM" id="Phobius"/>
    </source>
</evidence>
<evidence type="ECO:0000313" key="3">
    <source>
        <dbReference type="Proteomes" id="UP000053989"/>
    </source>
</evidence>
<keyword evidence="1" id="KW-0472">Membrane</keyword>
<feature type="transmembrane region" description="Helical" evidence="1">
    <location>
        <begin position="187"/>
        <end position="211"/>
    </location>
</feature>
<accession>A0A0C3EGK1</accession>
<dbReference type="STRING" id="1036808.A0A0C3EGK1"/>
<dbReference type="PANTHER" id="PTHR28013:SF4">
    <property type="entry name" value="MARVEL DOMAIN-CONTAINING PROTEIN"/>
    <property type="match status" value="1"/>
</dbReference>
<dbReference type="InterPro" id="IPR051380">
    <property type="entry name" value="pH-response_reg_palI/RIM9"/>
</dbReference>
<gene>
    <name evidence="2" type="ORF">SCLCIDRAFT_86563</name>
</gene>
<dbReference type="InParanoid" id="A0A0C3EGK1"/>
<dbReference type="HOGENOM" id="CLU_076420_1_0_1"/>
<feature type="transmembrane region" description="Helical" evidence="1">
    <location>
        <begin position="140"/>
        <end position="167"/>
    </location>
</feature>
<feature type="non-terminal residue" evidence="2">
    <location>
        <position position="217"/>
    </location>
</feature>
<keyword evidence="3" id="KW-1185">Reference proteome</keyword>
<dbReference type="PANTHER" id="PTHR28013">
    <property type="entry name" value="PROTEIN DCV1-RELATED"/>
    <property type="match status" value="1"/>
</dbReference>
<keyword evidence="1" id="KW-1133">Transmembrane helix</keyword>
<dbReference type="Proteomes" id="UP000053989">
    <property type="component" value="Unassembled WGS sequence"/>
</dbReference>
<name>A0A0C3EGK1_9AGAM</name>
<reference evidence="2 3" key="1">
    <citation type="submission" date="2014-04" db="EMBL/GenBank/DDBJ databases">
        <authorList>
            <consortium name="DOE Joint Genome Institute"/>
            <person name="Kuo A."/>
            <person name="Kohler A."/>
            <person name="Nagy L.G."/>
            <person name="Floudas D."/>
            <person name="Copeland A."/>
            <person name="Barry K.W."/>
            <person name="Cichocki N."/>
            <person name="Veneault-Fourrey C."/>
            <person name="LaButti K."/>
            <person name="Lindquist E.A."/>
            <person name="Lipzen A."/>
            <person name="Lundell T."/>
            <person name="Morin E."/>
            <person name="Murat C."/>
            <person name="Sun H."/>
            <person name="Tunlid A."/>
            <person name="Henrissat B."/>
            <person name="Grigoriev I.V."/>
            <person name="Hibbett D.S."/>
            <person name="Martin F."/>
            <person name="Nordberg H.P."/>
            <person name="Cantor M.N."/>
            <person name="Hua S.X."/>
        </authorList>
    </citation>
    <scope>NUCLEOTIDE SEQUENCE [LARGE SCALE GENOMIC DNA]</scope>
    <source>
        <strain evidence="2 3">Foug A</strain>
    </source>
</reference>
<keyword evidence="1" id="KW-0812">Transmembrane</keyword>
<evidence type="ECO:0000313" key="2">
    <source>
        <dbReference type="EMBL" id="KIM67046.1"/>
    </source>
</evidence>
<reference evidence="3" key="2">
    <citation type="submission" date="2015-01" db="EMBL/GenBank/DDBJ databases">
        <title>Evolutionary Origins and Diversification of the Mycorrhizal Mutualists.</title>
        <authorList>
            <consortium name="DOE Joint Genome Institute"/>
            <consortium name="Mycorrhizal Genomics Consortium"/>
            <person name="Kohler A."/>
            <person name="Kuo A."/>
            <person name="Nagy L.G."/>
            <person name="Floudas D."/>
            <person name="Copeland A."/>
            <person name="Barry K.W."/>
            <person name="Cichocki N."/>
            <person name="Veneault-Fourrey C."/>
            <person name="LaButti K."/>
            <person name="Lindquist E.A."/>
            <person name="Lipzen A."/>
            <person name="Lundell T."/>
            <person name="Morin E."/>
            <person name="Murat C."/>
            <person name="Riley R."/>
            <person name="Ohm R."/>
            <person name="Sun H."/>
            <person name="Tunlid A."/>
            <person name="Henrissat B."/>
            <person name="Grigoriev I.V."/>
            <person name="Hibbett D.S."/>
            <person name="Martin F."/>
        </authorList>
    </citation>
    <scope>NUCLEOTIDE SEQUENCE [LARGE SCALE GENOMIC DNA]</scope>
    <source>
        <strain evidence="3">Foug A</strain>
    </source>
</reference>
<dbReference type="AlphaFoldDB" id="A0A0C3EGK1"/>
<organism evidence="2 3">
    <name type="scientific">Scleroderma citrinum Foug A</name>
    <dbReference type="NCBI Taxonomy" id="1036808"/>
    <lineage>
        <taxon>Eukaryota</taxon>
        <taxon>Fungi</taxon>
        <taxon>Dikarya</taxon>
        <taxon>Basidiomycota</taxon>
        <taxon>Agaricomycotina</taxon>
        <taxon>Agaricomycetes</taxon>
        <taxon>Agaricomycetidae</taxon>
        <taxon>Boletales</taxon>
        <taxon>Sclerodermatineae</taxon>
        <taxon>Sclerodermataceae</taxon>
        <taxon>Scleroderma</taxon>
    </lineage>
</organism>
<sequence>IPRPLQKHRTIGIASFVIFFTAFLLFLLVGLSLTITPSIYLVKISSGNTAVPTSNAATTLEFGVWGVCGKSALGTGQCYGPQLGYTVPQSILSILGLSQQIATAAEKTILTLLVLHLVSAALSTIVFVLALYLHSHAAAIIALIVAVVTALLTSFILAMDVVLIVLLKDNMNIVVTGLKFDVEFGNAVWMILTAVLLTWFAVVMLSARACYCFGVRR</sequence>